<protein>
    <submittedName>
        <fullName evidence="3">Competence protein</fullName>
    </submittedName>
</protein>
<dbReference type="SMART" id="SM00849">
    <property type="entry name" value="Lactamase_B"/>
    <property type="match status" value="1"/>
</dbReference>
<organism evidence="3 4">
    <name type="scientific">Peribacillus simplex</name>
    <dbReference type="NCBI Taxonomy" id="1478"/>
    <lineage>
        <taxon>Bacteria</taxon>
        <taxon>Bacillati</taxon>
        <taxon>Bacillota</taxon>
        <taxon>Bacilli</taxon>
        <taxon>Bacillales</taxon>
        <taxon>Bacillaceae</taxon>
        <taxon>Peribacillus</taxon>
    </lineage>
</organism>
<dbReference type="Proteomes" id="UP000064189">
    <property type="component" value="Unassembled WGS sequence"/>
</dbReference>
<dbReference type="InterPro" id="IPR036866">
    <property type="entry name" value="RibonucZ/Hydroxyglut_hydro"/>
</dbReference>
<dbReference type="Pfam" id="PF00753">
    <property type="entry name" value="Lactamase_B"/>
    <property type="match status" value="1"/>
</dbReference>
<evidence type="ECO:0000256" key="1">
    <source>
        <dbReference type="SAM" id="SignalP"/>
    </source>
</evidence>
<dbReference type="RefSeq" id="WP_061143555.1">
    <property type="nucleotide sequence ID" value="NZ_LNNH01000039.1"/>
</dbReference>
<feature type="domain" description="Metallo-beta-lactamase" evidence="2">
    <location>
        <begin position="38"/>
        <end position="234"/>
    </location>
</feature>
<dbReference type="InterPro" id="IPR052159">
    <property type="entry name" value="Competence_DNA_uptake"/>
</dbReference>
<dbReference type="CDD" id="cd07731">
    <property type="entry name" value="ComA-like_MBL-fold"/>
    <property type="match status" value="1"/>
</dbReference>
<evidence type="ECO:0000259" key="2">
    <source>
        <dbReference type="SMART" id="SM00849"/>
    </source>
</evidence>
<dbReference type="PANTHER" id="PTHR30619">
    <property type="entry name" value="DNA INTERNALIZATION/COMPETENCE PROTEIN COMEC/REC2"/>
    <property type="match status" value="1"/>
</dbReference>
<feature type="chain" id="PRO_5007139416" evidence="1">
    <location>
        <begin position="26"/>
        <end position="279"/>
    </location>
</feature>
<dbReference type="AlphaFoldDB" id="A0A109MUJ4"/>
<evidence type="ECO:0000313" key="4">
    <source>
        <dbReference type="Proteomes" id="UP000064189"/>
    </source>
</evidence>
<reference evidence="3 4" key="1">
    <citation type="submission" date="2015-11" db="EMBL/GenBank/DDBJ databases">
        <title>Genome Sequence of Bacillus simplex strain VanAntwerpen2.</title>
        <authorList>
            <person name="Couger M.B."/>
        </authorList>
    </citation>
    <scope>NUCLEOTIDE SEQUENCE [LARGE SCALE GENOMIC DNA]</scope>
    <source>
        <strain evidence="3 4">VanAntwerpen02</strain>
    </source>
</reference>
<dbReference type="InterPro" id="IPR035681">
    <property type="entry name" value="ComA-like_MBL"/>
</dbReference>
<dbReference type="InterPro" id="IPR001279">
    <property type="entry name" value="Metallo-B-lactamas"/>
</dbReference>
<evidence type="ECO:0000313" key="3">
    <source>
        <dbReference type="EMBL" id="KWW15467.1"/>
    </source>
</evidence>
<gene>
    <name evidence="3" type="ORF">AS888_08005</name>
</gene>
<dbReference type="PANTHER" id="PTHR30619:SF7">
    <property type="entry name" value="BETA-LACTAMASE DOMAIN PROTEIN"/>
    <property type="match status" value="1"/>
</dbReference>
<comment type="caution">
    <text evidence="3">The sequence shown here is derived from an EMBL/GenBank/DDBJ whole genome shotgun (WGS) entry which is preliminary data.</text>
</comment>
<proteinExistence type="predicted"/>
<accession>A0A109MUJ4</accession>
<sequence>MKNLKVLFVTVLFLSLFTGIKTAEAANDVKVHFINVGQGDSILIQTGNENILIDGGGKGKGDEVVAYLNKQKVKTLNAVVSTHPDADHVGGLAYVIKTLTVKSVYAPKVSHTTQAYKDFLTSVKKKKLKIKTAKTGVEIITKAKNTSMDFIAPVKDYAKSDLNNWSAVLLLKHDKKTFLFTGDAEEKSEQDMLAKKLVPRVDVLKVGHHGANTSSTAAFINKAKPKYAVISVGKNGYGHPTSTVVKRLNSIKAKTYRTDKSGNIIFTSTGKQINVKTVK</sequence>
<feature type="signal peptide" evidence="1">
    <location>
        <begin position="1"/>
        <end position="25"/>
    </location>
</feature>
<dbReference type="EMBL" id="LNNH01000039">
    <property type="protein sequence ID" value="KWW15467.1"/>
    <property type="molecule type" value="Genomic_DNA"/>
</dbReference>
<dbReference type="SUPFAM" id="SSF56281">
    <property type="entry name" value="Metallo-hydrolase/oxidoreductase"/>
    <property type="match status" value="1"/>
</dbReference>
<keyword evidence="1" id="KW-0732">Signal</keyword>
<keyword evidence="4" id="KW-1185">Reference proteome</keyword>
<name>A0A109MUJ4_9BACI</name>
<dbReference type="Gene3D" id="3.60.15.10">
    <property type="entry name" value="Ribonuclease Z/Hydroxyacylglutathione hydrolase-like"/>
    <property type="match status" value="1"/>
</dbReference>